<dbReference type="OrthoDB" id="9782128at2"/>
<name>A0A0R2HKT3_9LACO</name>
<dbReference type="EMBL" id="CP012288">
    <property type="protein sequence ID" value="AMV66252.1"/>
    <property type="molecule type" value="Genomic_DNA"/>
</dbReference>
<dbReference type="GO" id="GO:0016791">
    <property type="term" value="F:phosphatase activity"/>
    <property type="evidence" value="ECO:0007669"/>
    <property type="project" value="TreeGrafter"/>
</dbReference>
<dbReference type="Proteomes" id="UP000076405">
    <property type="component" value="Chromosome"/>
</dbReference>
<gene>
    <name evidence="3" type="ORF">ADU70_0373</name>
    <name evidence="4" type="ORF">ADU72_0303</name>
</gene>
<accession>A0A0R2HKT3</accession>
<dbReference type="RefSeq" id="WP_046871828.1">
    <property type="nucleotide sequence ID" value="NZ_BAAAXI010000185.1"/>
</dbReference>
<dbReference type="SUPFAM" id="SSF53254">
    <property type="entry name" value="Phosphoglycerate mutase-like"/>
    <property type="match status" value="1"/>
</dbReference>
<dbReference type="PANTHER" id="PTHR48100">
    <property type="entry name" value="BROAD-SPECIFICITY PHOSPHATASE YOR283W-RELATED"/>
    <property type="match status" value="1"/>
</dbReference>
<protein>
    <submittedName>
        <fullName evidence="3">Phosphoglycerate mutase family 5</fullName>
    </submittedName>
</protein>
<evidence type="ECO:0000313" key="4">
    <source>
        <dbReference type="EMBL" id="AMV66252.1"/>
    </source>
</evidence>
<dbReference type="EMBL" id="CP012275">
    <property type="protein sequence ID" value="AMV61873.1"/>
    <property type="molecule type" value="Genomic_DNA"/>
</dbReference>
<dbReference type="Pfam" id="PF00300">
    <property type="entry name" value="His_Phos_1"/>
    <property type="match status" value="1"/>
</dbReference>
<feature type="binding site" evidence="2">
    <location>
        <position position="59"/>
    </location>
    <ligand>
        <name>substrate</name>
    </ligand>
</feature>
<dbReference type="InterPro" id="IPR013078">
    <property type="entry name" value="His_Pase_superF_clade-1"/>
</dbReference>
<dbReference type="Proteomes" id="UP000076244">
    <property type="component" value="Chromosome"/>
</dbReference>
<evidence type="ECO:0000313" key="6">
    <source>
        <dbReference type="Proteomes" id="UP000076405"/>
    </source>
</evidence>
<sequence length="224" mass="25610">MTKLYFIRHGKTQWNLEGRYQGARGDSPLLKESYVEIDALAHHLSPTTFQHLYVSPVRRARVTGSTLQHDLDELQGHSTPLTIASRLREFNLGKMEGMKFTDVQKRYPREFDDFRNHPDQYDPQPIQGESFPQLIQRMTPTIKRITDIYQKSTDNILIVSHGAALNALVNTLLGANLHDLRKRGGLSNTSTTILETKDAGKTFSLIKWNDTSYIKRKPDATDMI</sequence>
<evidence type="ECO:0000256" key="2">
    <source>
        <dbReference type="PIRSR" id="PIRSR613078-2"/>
    </source>
</evidence>
<dbReference type="AlphaFoldDB" id="A0A0R2HKT3"/>
<organism evidence="3 6">
    <name type="scientific">Pediococcus damnosus</name>
    <dbReference type="NCBI Taxonomy" id="51663"/>
    <lineage>
        <taxon>Bacteria</taxon>
        <taxon>Bacillati</taxon>
        <taxon>Bacillota</taxon>
        <taxon>Bacilli</taxon>
        <taxon>Lactobacillales</taxon>
        <taxon>Lactobacillaceae</taxon>
        <taxon>Pediococcus</taxon>
    </lineage>
</organism>
<dbReference type="SMART" id="SM00855">
    <property type="entry name" value="PGAM"/>
    <property type="match status" value="1"/>
</dbReference>
<feature type="binding site" evidence="2">
    <location>
        <begin position="8"/>
        <end position="15"/>
    </location>
    <ligand>
        <name>substrate</name>
    </ligand>
</feature>
<evidence type="ECO:0000313" key="5">
    <source>
        <dbReference type="Proteomes" id="UP000076244"/>
    </source>
</evidence>
<dbReference type="InterPro" id="IPR050275">
    <property type="entry name" value="PGM_Phosphatase"/>
</dbReference>
<dbReference type="GO" id="GO:0005737">
    <property type="term" value="C:cytoplasm"/>
    <property type="evidence" value="ECO:0007669"/>
    <property type="project" value="TreeGrafter"/>
</dbReference>
<dbReference type="CDD" id="cd07067">
    <property type="entry name" value="HP_PGM_like"/>
    <property type="match status" value="1"/>
</dbReference>
<feature type="active site" description="Tele-phosphohistidine intermediate" evidence="1">
    <location>
        <position position="9"/>
    </location>
</feature>
<proteinExistence type="predicted"/>
<keyword evidence="5" id="KW-1185">Reference proteome</keyword>
<evidence type="ECO:0000313" key="3">
    <source>
        <dbReference type="EMBL" id="AMV61873.1"/>
    </source>
</evidence>
<feature type="active site" description="Proton donor/acceptor" evidence="1">
    <location>
        <position position="89"/>
    </location>
</feature>
<dbReference type="InterPro" id="IPR029033">
    <property type="entry name" value="His_PPase_superfam"/>
</dbReference>
<reference evidence="5 6" key="1">
    <citation type="journal article" date="2016" name="PLoS ONE">
        <title>The Identification of Novel Diagnostic Marker Genes for the Detection of Beer Spoiling Pediococcus damnosus Strains Using the BlAst Diagnostic Gene findEr.</title>
        <authorList>
            <person name="Behr J."/>
            <person name="Geissler A.J."/>
            <person name="Schmid J."/>
            <person name="Zehe A."/>
            <person name="Vogel R.F."/>
        </authorList>
    </citation>
    <scope>NUCLEOTIDE SEQUENCE [LARGE SCALE GENOMIC DNA]</scope>
    <source>
        <strain evidence="3 6">TMW 2.1533</strain>
        <strain evidence="4 5">TMW 2.1535</strain>
    </source>
</reference>
<evidence type="ECO:0000256" key="1">
    <source>
        <dbReference type="PIRSR" id="PIRSR613078-1"/>
    </source>
</evidence>
<dbReference type="PANTHER" id="PTHR48100:SF1">
    <property type="entry name" value="HISTIDINE PHOSPHATASE FAMILY PROTEIN-RELATED"/>
    <property type="match status" value="1"/>
</dbReference>
<dbReference type="Gene3D" id="3.40.50.1240">
    <property type="entry name" value="Phosphoglycerate mutase-like"/>
    <property type="match status" value="1"/>
</dbReference>
<dbReference type="GeneID" id="57275543"/>
<dbReference type="KEGG" id="pdm:ADU72_0303"/>